<protein>
    <submittedName>
        <fullName evidence="1">Uncharacterized protein</fullName>
    </submittedName>
</protein>
<dbReference type="RefSeq" id="WP_106260121.1">
    <property type="nucleotide sequence ID" value="NZ_CAWNSW010000028.1"/>
</dbReference>
<proteinExistence type="predicted"/>
<organism evidence="1 2">
    <name type="scientific">Stenomitos frigidus ULC18</name>
    <dbReference type="NCBI Taxonomy" id="2107698"/>
    <lineage>
        <taxon>Bacteria</taxon>
        <taxon>Bacillati</taxon>
        <taxon>Cyanobacteriota</taxon>
        <taxon>Cyanophyceae</taxon>
        <taxon>Leptolyngbyales</taxon>
        <taxon>Leptolyngbyaceae</taxon>
        <taxon>Stenomitos</taxon>
    </lineage>
</organism>
<evidence type="ECO:0000313" key="1">
    <source>
        <dbReference type="EMBL" id="PSB24358.1"/>
    </source>
</evidence>
<dbReference type="Proteomes" id="UP000239576">
    <property type="component" value="Unassembled WGS sequence"/>
</dbReference>
<reference evidence="2" key="1">
    <citation type="submission" date="2018-02" db="EMBL/GenBank/DDBJ databases">
        <authorList>
            <person name="Moore K."/>
            <person name="Momper L."/>
        </authorList>
    </citation>
    <scope>NUCLEOTIDE SEQUENCE [LARGE SCALE GENOMIC DNA]</scope>
    <source>
        <strain evidence="2">ULC18</strain>
    </source>
</reference>
<dbReference type="OrthoDB" id="32195at2"/>
<evidence type="ECO:0000313" key="2">
    <source>
        <dbReference type="Proteomes" id="UP000239576"/>
    </source>
</evidence>
<dbReference type="AlphaFoldDB" id="A0A2T1DV35"/>
<keyword evidence="2" id="KW-1185">Reference proteome</keyword>
<dbReference type="EMBL" id="PVWK01000148">
    <property type="protein sequence ID" value="PSB24358.1"/>
    <property type="molecule type" value="Genomic_DNA"/>
</dbReference>
<name>A0A2T1DV35_9CYAN</name>
<reference evidence="1 2" key="2">
    <citation type="submission" date="2018-03" db="EMBL/GenBank/DDBJ databases">
        <title>The ancient ancestry and fast evolution of plastids.</title>
        <authorList>
            <person name="Moore K.R."/>
            <person name="Magnabosco C."/>
            <person name="Momper L."/>
            <person name="Gold D.A."/>
            <person name="Bosak T."/>
            <person name="Fournier G.P."/>
        </authorList>
    </citation>
    <scope>NUCLEOTIDE SEQUENCE [LARGE SCALE GENOMIC DNA]</scope>
    <source>
        <strain evidence="1 2">ULC18</strain>
    </source>
</reference>
<gene>
    <name evidence="1" type="ORF">C7B82_27540</name>
</gene>
<sequence>MEKKQWGITKLYNEYFHEPTSQLYKLHAKLDALVLQAYGFHPDDDLLEKLLALNLELAEKETRGEAVVGPWAPAQ</sequence>
<accession>A0A2T1DV35</accession>
<comment type="caution">
    <text evidence="1">The sequence shown here is derived from an EMBL/GenBank/DDBJ whole genome shotgun (WGS) entry which is preliminary data.</text>
</comment>